<dbReference type="Gene3D" id="2.30.42.10">
    <property type="match status" value="1"/>
</dbReference>
<evidence type="ECO:0000256" key="9">
    <source>
        <dbReference type="SAM" id="MobiDB-lite"/>
    </source>
</evidence>
<dbReference type="RefSeq" id="WP_011646865.1">
    <property type="nucleotide sequence ID" value="NZ_ARYI01000005.1"/>
</dbReference>
<feature type="transmembrane region" description="Helical" evidence="10">
    <location>
        <begin position="21"/>
        <end position="42"/>
    </location>
</feature>
<comment type="subcellular location">
    <subcellularLocation>
        <location evidence="1">Cell inner membrane</location>
    </subcellularLocation>
</comment>
<dbReference type="AlphaFoldDB" id="A0A059FWH8"/>
<name>A0A059FWH8_9PROT</name>
<dbReference type="SUPFAM" id="SSF50156">
    <property type="entry name" value="PDZ domain-like"/>
    <property type="match status" value="1"/>
</dbReference>
<dbReference type="Proteomes" id="UP000025061">
    <property type="component" value="Unassembled WGS sequence"/>
</dbReference>
<evidence type="ECO:0000256" key="4">
    <source>
        <dbReference type="ARBA" id="ARBA00022519"/>
    </source>
</evidence>
<dbReference type="InterPro" id="IPR036034">
    <property type="entry name" value="PDZ_sf"/>
</dbReference>
<feature type="compositionally biased region" description="Polar residues" evidence="9">
    <location>
        <begin position="168"/>
        <end position="198"/>
    </location>
</feature>
<dbReference type="EMBL" id="ARYI01000005">
    <property type="protein sequence ID" value="KCZ95020.1"/>
    <property type="molecule type" value="Genomic_DNA"/>
</dbReference>
<evidence type="ECO:0000256" key="8">
    <source>
        <dbReference type="ARBA" id="ARBA00023136"/>
    </source>
</evidence>
<evidence type="ECO:0000313" key="13">
    <source>
        <dbReference type="Proteomes" id="UP000025061"/>
    </source>
</evidence>
<keyword evidence="5 10" id="KW-0812">Transmembrane</keyword>
<keyword evidence="8 10" id="KW-0472">Membrane</keyword>
<comment type="caution">
    <text evidence="12">The sequence shown here is derived from an EMBL/GenBank/DDBJ whole genome shotgun (WGS) entry which is preliminary data.</text>
</comment>
<evidence type="ECO:0000256" key="2">
    <source>
        <dbReference type="ARBA" id="ARBA00022448"/>
    </source>
</evidence>
<dbReference type="Gene3D" id="2.30.30.830">
    <property type="match status" value="1"/>
</dbReference>
<dbReference type="Pfam" id="PF11356">
    <property type="entry name" value="T2SSC"/>
    <property type="match status" value="1"/>
</dbReference>
<evidence type="ECO:0000256" key="6">
    <source>
        <dbReference type="ARBA" id="ARBA00022927"/>
    </source>
</evidence>
<reference evidence="12 13" key="1">
    <citation type="submission" date="2013-04" db="EMBL/GenBank/DDBJ databases">
        <title>Hyphomonas hirschiana VP5 Genome Sequencing.</title>
        <authorList>
            <person name="Lai Q."/>
            <person name="Shao Z."/>
        </authorList>
    </citation>
    <scope>NUCLEOTIDE SEQUENCE [LARGE SCALE GENOMIC DNA]</scope>
    <source>
        <strain evidence="12 13">VP5</strain>
    </source>
</reference>
<evidence type="ECO:0000259" key="11">
    <source>
        <dbReference type="Pfam" id="PF11356"/>
    </source>
</evidence>
<evidence type="ECO:0000313" key="12">
    <source>
        <dbReference type="EMBL" id="KCZ95020.1"/>
    </source>
</evidence>
<feature type="region of interest" description="Disordered" evidence="9">
    <location>
        <begin position="167"/>
        <end position="198"/>
    </location>
</feature>
<sequence>MKLFGPESGARLAYGSIGRTAVEAVLALTTGLLLARFAWVIVAPGNAAGAFQAPPLPALADASSAPSSLSLLTQTDPFQAASPDMAQAAIPTSLNLQIAGLRWSDGEAGTSSAVLILPDNTQKRVAAGDQIISGAILESVAADRVFLRFNGQLQELLLKDPNKPLFAASSNESGAPAPTTSAPQTDQGQTATSTPQTVTPALLMTDIDMQPELRNGAVTGYRLSPRGQGHFQAAGLETGDLVLRVNGASLEGMGPDAIQAAVMSSDVIALDVVRRGAIVRLRLSPDSGLSQ</sequence>
<evidence type="ECO:0000256" key="3">
    <source>
        <dbReference type="ARBA" id="ARBA00022475"/>
    </source>
</evidence>
<keyword evidence="6" id="KW-0653">Protein transport</keyword>
<evidence type="ECO:0000256" key="5">
    <source>
        <dbReference type="ARBA" id="ARBA00022692"/>
    </source>
</evidence>
<protein>
    <submittedName>
        <fullName evidence="12">General secretion pathway protein C</fullName>
    </submittedName>
</protein>
<dbReference type="GO" id="GO:0015031">
    <property type="term" value="P:protein transport"/>
    <property type="evidence" value="ECO:0007669"/>
    <property type="project" value="UniProtKB-KW"/>
</dbReference>
<evidence type="ECO:0000256" key="10">
    <source>
        <dbReference type="SAM" id="Phobius"/>
    </source>
</evidence>
<keyword evidence="4" id="KW-0997">Cell inner membrane</keyword>
<organism evidence="12 13">
    <name type="scientific">Hyphomonas hirschiana VP5</name>
    <dbReference type="NCBI Taxonomy" id="1280951"/>
    <lineage>
        <taxon>Bacteria</taxon>
        <taxon>Pseudomonadati</taxon>
        <taxon>Pseudomonadota</taxon>
        <taxon>Alphaproteobacteria</taxon>
        <taxon>Hyphomonadales</taxon>
        <taxon>Hyphomonadaceae</taxon>
        <taxon>Hyphomonas</taxon>
    </lineage>
</organism>
<feature type="domain" description="Type II secretion system protein GspC N-terminal" evidence="11">
    <location>
        <begin position="26"/>
        <end position="157"/>
    </location>
</feature>
<evidence type="ECO:0000256" key="7">
    <source>
        <dbReference type="ARBA" id="ARBA00022989"/>
    </source>
</evidence>
<keyword evidence="13" id="KW-1185">Reference proteome</keyword>
<proteinExistence type="predicted"/>
<dbReference type="PATRIC" id="fig|1280951.3.peg.1461"/>
<evidence type="ECO:0000256" key="1">
    <source>
        <dbReference type="ARBA" id="ARBA00004533"/>
    </source>
</evidence>
<accession>A0A059FWH8</accession>
<keyword evidence="7 10" id="KW-1133">Transmembrane helix</keyword>
<keyword evidence="3" id="KW-1003">Cell membrane</keyword>
<dbReference type="GO" id="GO:0005886">
    <property type="term" value="C:plasma membrane"/>
    <property type="evidence" value="ECO:0007669"/>
    <property type="project" value="UniProtKB-SubCell"/>
</dbReference>
<dbReference type="InterPro" id="IPR024961">
    <property type="entry name" value="T2SS_GspC_N"/>
</dbReference>
<keyword evidence="2" id="KW-0813">Transport</keyword>
<gene>
    <name evidence="12" type="ORF">HHI_07222</name>
</gene>